<organism evidence="2 3">
    <name type="scientific">Candidatus Argoarchaeum ethanivorans</name>
    <dbReference type="NCBI Taxonomy" id="2608793"/>
    <lineage>
        <taxon>Archaea</taxon>
        <taxon>Methanobacteriati</taxon>
        <taxon>Methanobacteriota</taxon>
        <taxon>Stenosarchaea group</taxon>
        <taxon>Methanomicrobia</taxon>
        <taxon>Methanosarcinales</taxon>
        <taxon>Methanosarcinales incertae sedis</taxon>
        <taxon>GOM Arc I cluster</taxon>
        <taxon>Candidatus Argoarchaeum</taxon>
    </lineage>
</organism>
<evidence type="ECO:0000313" key="2">
    <source>
        <dbReference type="EMBL" id="CAD6491748.1"/>
    </source>
</evidence>
<dbReference type="EMBL" id="CAJHIR010000007">
    <property type="protein sequence ID" value="CAD6491748.1"/>
    <property type="molecule type" value="Genomic_DNA"/>
</dbReference>
<dbReference type="Pfam" id="PF17262">
    <property type="entry name" value="Cas6b_C"/>
    <property type="match status" value="1"/>
</dbReference>
<protein>
    <recommendedName>
        <fullName evidence="1">Cas6b C-terminal domain-containing protein</fullName>
    </recommendedName>
</protein>
<gene>
    <name evidence="2" type="ORF">LAKADJCE_00176</name>
</gene>
<reference evidence="2" key="1">
    <citation type="submission" date="2020-10" db="EMBL/GenBank/DDBJ databases">
        <authorList>
            <person name="Hahn C.J."/>
            <person name="Laso-Perez R."/>
            <person name="Vulcano F."/>
            <person name="Vaziourakis K.-M."/>
            <person name="Stokke R."/>
            <person name="Steen I.H."/>
            <person name="Teske A."/>
            <person name="Boetius A."/>
            <person name="Liebeke M."/>
            <person name="Amann R."/>
            <person name="Knittel K."/>
        </authorList>
    </citation>
    <scope>NUCLEOTIDE SEQUENCE</scope>
    <source>
        <strain evidence="2">Gfbio:e3339647-f889-4370-9287-4fb5cb688e4c:AG392J18_GoMArc1</strain>
    </source>
</reference>
<evidence type="ECO:0000313" key="3">
    <source>
        <dbReference type="Proteomes" id="UP000612009"/>
    </source>
</evidence>
<dbReference type="InterPro" id="IPR020209">
    <property type="entry name" value="Cas6b_C"/>
</dbReference>
<name>A0A811T7B4_9EURY</name>
<dbReference type="AlphaFoldDB" id="A0A811T7B4"/>
<dbReference type="Proteomes" id="UP000612009">
    <property type="component" value="Unassembled WGS sequence"/>
</dbReference>
<evidence type="ECO:0000259" key="1">
    <source>
        <dbReference type="Pfam" id="PF17262"/>
    </source>
</evidence>
<proteinExistence type="predicted"/>
<accession>A0A811T7B4</accession>
<feature type="domain" description="Cas6b C-terminal" evidence="1">
    <location>
        <begin position="1"/>
        <end position="64"/>
    </location>
</feature>
<comment type="caution">
    <text evidence="2">The sequence shown here is derived from an EMBL/GenBank/DDBJ whole genome shotgun (WGS) entry which is preliminary data.</text>
</comment>
<sequence length="67" mass="7500">MAKGLDYVVASQIRLDIGMVRHKRCTVKGVGMLGVECEFMANFTIPDYLGLGKSVSMGFWEVVEMKR</sequence>